<evidence type="ECO:0000256" key="3">
    <source>
        <dbReference type="ARBA" id="ARBA00022989"/>
    </source>
</evidence>
<evidence type="ECO:0000256" key="1">
    <source>
        <dbReference type="ARBA" id="ARBA00004141"/>
    </source>
</evidence>
<gene>
    <name evidence="9" type="ORF">PV09_02434</name>
</gene>
<dbReference type="EMBL" id="KN847534">
    <property type="protein sequence ID" value="KIW06741.1"/>
    <property type="molecule type" value="Genomic_DNA"/>
</dbReference>
<accession>A0A0D1XVA5</accession>
<reference evidence="9 10" key="1">
    <citation type="submission" date="2015-01" db="EMBL/GenBank/DDBJ databases">
        <title>The Genome Sequence of Ochroconis gallopava CBS43764.</title>
        <authorList>
            <consortium name="The Broad Institute Genomics Platform"/>
            <person name="Cuomo C."/>
            <person name="de Hoog S."/>
            <person name="Gorbushina A."/>
            <person name="Stielow B."/>
            <person name="Teixiera M."/>
            <person name="Abouelleil A."/>
            <person name="Chapman S.B."/>
            <person name="Priest M."/>
            <person name="Young S.K."/>
            <person name="Wortman J."/>
            <person name="Nusbaum C."/>
            <person name="Birren B."/>
        </authorList>
    </citation>
    <scope>NUCLEOTIDE SEQUENCE [LARGE SCALE GENOMIC DNA]</scope>
    <source>
        <strain evidence="9 10">CBS 43764</strain>
    </source>
</reference>
<keyword evidence="10" id="KW-1185">Reference proteome</keyword>
<keyword evidence="2 7" id="KW-0812">Transmembrane</keyword>
<feature type="transmembrane region" description="Helical" evidence="7">
    <location>
        <begin position="207"/>
        <end position="228"/>
    </location>
</feature>
<comment type="similarity">
    <text evidence="5">Belongs to the SAT4 family.</text>
</comment>
<keyword evidence="3 7" id="KW-1133">Transmembrane helix</keyword>
<feature type="transmembrane region" description="Helical" evidence="7">
    <location>
        <begin position="174"/>
        <end position="195"/>
    </location>
</feature>
<sequence>MISLHQTLARRANEENLQPWTVRVVASMTALATTAVLLRFCSRYLKRAPLWWDDGMVLFSLLWNYCVVGFIFAMYYSGMGIHASQVPMNDIVMMAKWLLVAEILYAWNLCWTKIAVLLMYYRIFHFSFFKRMAYGVGGFVIIWGITITFLFIFICVPVQKIWYPQLPGHCVNQVGTWVANATSTILTDLIILLLPIRELWKLQLKKFEKVALTLTFSLGFFVVFASAYRFSVLFSYTSKDPTYTLAPTVGWTSIEMSAGIVSACLPVMRPIIQFVAKKLGLDGSMFLSNPLPGMSKSSKRHSSKRSGTGTDVELSRSLTKKDNASSWLEDQDSESLVPPANVKLRPDHGFEFRVTSSHTNGDFDLSDNYGKVDHRIMVTTDFSHTTNKI</sequence>
<dbReference type="PANTHER" id="PTHR33048:SF151">
    <property type="entry name" value="INTEGRAL MEMBRANE PROTEIN"/>
    <property type="match status" value="1"/>
</dbReference>
<feature type="transmembrane region" description="Helical" evidence="7">
    <location>
        <begin position="57"/>
        <end position="77"/>
    </location>
</feature>
<organism evidence="9 10">
    <name type="scientific">Verruconis gallopava</name>
    <dbReference type="NCBI Taxonomy" id="253628"/>
    <lineage>
        <taxon>Eukaryota</taxon>
        <taxon>Fungi</taxon>
        <taxon>Dikarya</taxon>
        <taxon>Ascomycota</taxon>
        <taxon>Pezizomycotina</taxon>
        <taxon>Dothideomycetes</taxon>
        <taxon>Pleosporomycetidae</taxon>
        <taxon>Venturiales</taxon>
        <taxon>Sympoventuriaceae</taxon>
        <taxon>Verruconis</taxon>
    </lineage>
</organism>
<name>A0A0D1XVA5_9PEZI</name>
<protein>
    <recommendedName>
        <fullName evidence="8">Rhodopsin domain-containing protein</fullName>
    </recommendedName>
</protein>
<evidence type="ECO:0000256" key="5">
    <source>
        <dbReference type="ARBA" id="ARBA00038359"/>
    </source>
</evidence>
<dbReference type="HOGENOM" id="CLU_028200_0_0_1"/>
<evidence type="ECO:0000256" key="4">
    <source>
        <dbReference type="ARBA" id="ARBA00023136"/>
    </source>
</evidence>
<evidence type="ECO:0000256" key="2">
    <source>
        <dbReference type="ARBA" id="ARBA00022692"/>
    </source>
</evidence>
<feature type="region of interest" description="Disordered" evidence="6">
    <location>
        <begin position="293"/>
        <end position="340"/>
    </location>
</feature>
<dbReference type="PANTHER" id="PTHR33048">
    <property type="entry name" value="PTH11-LIKE INTEGRAL MEMBRANE PROTEIN (AFU_ORTHOLOGUE AFUA_5G11245)"/>
    <property type="match status" value="1"/>
</dbReference>
<dbReference type="Pfam" id="PF20684">
    <property type="entry name" value="Fung_rhodopsin"/>
    <property type="match status" value="1"/>
</dbReference>
<comment type="subcellular location">
    <subcellularLocation>
        <location evidence="1">Membrane</location>
        <topology evidence="1">Multi-pass membrane protein</topology>
    </subcellularLocation>
</comment>
<evidence type="ECO:0000259" key="8">
    <source>
        <dbReference type="Pfam" id="PF20684"/>
    </source>
</evidence>
<proteinExistence type="inferred from homology"/>
<feature type="domain" description="Rhodopsin" evidence="8">
    <location>
        <begin position="38"/>
        <end position="273"/>
    </location>
</feature>
<dbReference type="STRING" id="253628.A0A0D1XVA5"/>
<dbReference type="AlphaFoldDB" id="A0A0D1XVA5"/>
<dbReference type="InterPro" id="IPR052337">
    <property type="entry name" value="SAT4-like"/>
</dbReference>
<dbReference type="InParanoid" id="A0A0D1XVA5"/>
<feature type="transmembrane region" description="Helical" evidence="7">
    <location>
        <begin position="248"/>
        <end position="268"/>
    </location>
</feature>
<feature type="transmembrane region" description="Helical" evidence="7">
    <location>
        <begin position="20"/>
        <end position="45"/>
    </location>
</feature>
<dbReference type="Proteomes" id="UP000053259">
    <property type="component" value="Unassembled WGS sequence"/>
</dbReference>
<feature type="transmembrane region" description="Helical" evidence="7">
    <location>
        <begin position="133"/>
        <end position="154"/>
    </location>
</feature>
<dbReference type="VEuPathDB" id="FungiDB:PV09_02434"/>
<evidence type="ECO:0000256" key="6">
    <source>
        <dbReference type="SAM" id="MobiDB-lite"/>
    </source>
</evidence>
<dbReference type="InterPro" id="IPR049326">
    <property type="entry name" value="Rhodopsin_dom_fungi"/>
</dbReference>
<feature type="transmembrane region" description="Helical" evidence="7">
    <location>
        <begin position="97"/>
        <end position="121"/>
    </location>
</feature>
<dbReference type="RefSeq" id="XP_016216610.1">
    <property type="nucleotide sequence ID" value="XM_016355474.1"/>
</dbReference>
<dbReference type="GO" id="GO:0016020">
    <property type="term" value="C:membrane"/>
    <property type="evidence" value="ECO:0007669"/>
    <property type="project" value="UniProtKB-SubCell"/>
</dbReference>
<keyword evidence="4 7" id="KW-0472">Membrane</keyword>
<evidence type="ECO:0000313" key="10">
    <source>
        <dbReference type="Proteomes" id="UP000053259"/>
    </source>
</evidence>
<dbReference type="GeneID" id="27310407"/>
<evidence type="ECO:0000313" key="9">
    <source>
        <dbReference type="EMBL" id="KIW06741.1"/>
    </source>
</evidence>
<evidence type="ECO:0000256" key="7">
    <source>
        <dbReference type="SAM" id="Phobius"/>
    </source>
</evidence>
<dbReference type="OrthoDB" id="10017208at2759"/>